<feature type="compositionally biased region" description="Gly residues" evidence="7">
    <location>
        <begin position="160"/>
        <end position="179"/>
    </location>
</feature>
<feature type="compositionally biased region" description="Low complexity" evidence="7">
    <location>
        <begin position="787"/>
        <end position="805"/>
    </location>
</feature>
<evidence type="ECO:0000256" key="1">
    <source>
        <dbReference type="ARBA" id="ARBA00004141"/>
    </source>
</evidence>
<dbReference type="GO" id="GO:0055085">
    <property type="term" value="P:transmembrane transport"/>
    <property type="evidence" value="ECO:0007669"/>
    <property type="project" value="InterPro"/>
</dbReference>
<comment type="subcellular location">
    <subcellularLocation>
        <location evidence="1">Membrane</location>
        <topology evidence="1">Multi-pass membrane protein</topology>
    </subcellularLocation>
</comment>
<dbReference type="PANTHER" id="PTHR31752">
    <property type="entry name" value="AUXIN EFFLUX CARRIER COMPONENT 1B-RELATED"/>
    <property type="match status" value="1"/>
</dbReference>
<keyword evidence="5 8" id="KW-1133">Transmembrane helix</keyword>
<dbReference type="InterPro" id="IPR004776">
    <property type="entry name" value="Mem_transp_PIN-like"/>
</dbReference>
<dbReference type="ExpressionAtlas" id="A0A2K3CNW1">
    <property type="expression patterns" value="baseline"/>
</dbReference>
<gene>
    <name evidence="9" type="ORF">CHLRE_17g700050v5</name>
</gene>
<accession>A0A2K3CNW1</accession>
<dbReference type="InterPro" id="IPR051107">
    <property type="entry name" value="Auxin_Efflux_Carrier"/>
</dbReference>
<dbReference type="GeneID" id="5717317"/>
<evidence type="ECO:0000256" key="8">
    <source>
        <dbReference type="SAM" id="Phobius"/>
    </source>
</evidence>
<evidence type="ECO:0000256" key="7">
    <source>
        <dbReference type="SAM" id="MobiDB-lite"/>
    </source>
</evidence>
<name>A0A2K3CNW1_CHLRE</name>
<reference evidence="9 10" key="1">
    <citation type="journal article" date="2007" name="Science">
        <title>The Chlamydomonas genome reveals the evolution of key animal and plant functions.</title>
        <authorList>
            <person name="Merchant S.S."/>
            <person name="Prochnik S.E."/>
            <person name="Vallon O."/>
            <person name="Harris E.H."/>
            <person name="Karpowicz S.J."/>
            <person name="Witman G.B."/>
            <person name="Terry A."/>
            <person name="Salamov A."/>
            <person name="Fritz-Laylin L.K."/>
            <person name="Marechal-Drouard L."/>
            <person name="Marshall W.F."/>
            <person name="Qu L.H."/>
            <person name="Nelson D.R."/>
            <person name="Sanderfoot A.A."/>
            <person name="Spalding M.H."/>
            <person name="Kapitonov V.V."/>
            <person name="Ren Q."/>
            <person name="Ferris P."/>
            <person name="Lindquist E."/>
            <person name="Shapiro H."/>
            <person name="Lucas S.M."/>
            <person name="Grimwood J."/>
            <person name="Schmutz J."/>
            <person name="Cardol P."/>
            <person name="Cerutti H."/>
            <person name="Chanfreau G."/>
            <person name="Chen C.L."/>
            <person name="Cognat V."/>
            <person name="Croft M.T."/>
            <person name="Dent R."/>
            <person name="Dutcher S."/>
            <person name="Fernandez E."/>
            <person name="Fukuzawa H."/>
            <person name="Gonzalez-Ballester D."/>
            <person name="Gonzalez-Halphen D."/>
            <person name="Hallmann A."/>
            <person name="Hanikenne M."/>
            <person name="Hippler M."/>
            <person name="Inwood W."/>
            <person name="Jabbari K."/>
            <person name="Kalanon M."/>
            <person name="Kuras R."/>
            <person name="Lefebvre P.A."/>
            <person name="Lemaire S.D."/>
            <person name="Lobanov A.V."/>
            <person name="Lohr M."/>
            <person name="Manuell A."/>
            <person name="Meier I."/>
            <person name="Mets L."/>
            <person name="Mittag M."/>
            <person name="Mittelmeier T."/>
            <person name="Moroney J.V."/>
            <person name="Moseley J."/>
            <person name="Napoli C."/>
            <person name="Nedelcu A.M."/>
            <person name="Niyogi K."/>
            <person name="Novoselov S.V."/>
            <person name="Paulsen I.T."/>
            <person name="Pazour G."/>
            <person name="Purton S."/>
            <person name="Ral J.P."/>
            <person name="Riano-Pachon D.M."/>
            <person name="Riekhof W."/>
            <person name="Rymarquis L."/>
            <person name="Schroda M."/>
            <person name="Stern D."/>
            <person name="Umen J."/>
            <person name="Willows R."/>
            <person name="Wilson N."/>
            <person name="Zimmer S.L."/>
            <person name="Allmer J."/>
            <person name="Balk J."/>
            <person name="Bisova K."/>
            <person name="Chen C.J."/>
            <person name="Elias M."/>
            <person name="Gendler K."/>
            <person name="Hauser C."/>
            <person name="Lamb M.R."/>
            <person name="Ledford H."/>
            <person name="Long J.C."/>
            <person name="Minagawa J."/>
            <person name="Page M.D."/>
            <person name="Pan J."/>
            <person name="Pootakham W."/>
            <person name="Roje S."/>
            <person name="Rose A."/>
            <person name="Stahlberg E."/>
            <person name="Terauchi A.M."/>
            <person name="Yang P."/>
            <person name="Ball S."/>
            <person name="Bowler C."/>
            <person name="Dieckmann C.L."/>
            <person name="Gladyshev V.N."/>
            <person name="Green P."/>
            <person name="Jorgensen R."/>
            <person name="Mayfield S."/>
            <person name="Mueller-Roeber B."/>
            <person name="Rajamani S."/>
            <person name="Sayre R.T."/>
            <person name="Brokstein P."/>
            <person name="Dubchak I."/>
            <person name="Goodstein D."/>
            <person name="Hornick L."/>
            <person name="Huang Y.W."/>
            <person name="Jhaveri J."/>
            <person name="Luo Y."/>
            <person name="Martinez D."/>
            <person name="Ngau W.C."/>
            <person name="Otillar B."/>
            <person name="Poliakov A."/>
            <person name="Porter A."/>
            <person name="Szajkowski L."/>
            <person name="Werner G."/>
            <person name="Zhou K."/>
            <person name="Grigoriev I.V."/>
            <person name="Rokhsar D.S."/>
            <person name="Grossman A.R."/>
        </authorList>
    </citation>
    <scope>NUCLEOTIDE SEQUENCE [LARGE SCALE GENOMIC DNA]</scope>
    <source>
        <strain evidence="10">CC-503</strain>
    </source>
</reference>
<sequence>MARWPLQPVVNVGLQILLAIGLGWALVAARVLDAERYMPQVNTLVLWVGITSLNGYYLGVKLQLFDAEAWRSLAAYVLWICLTQLGILVYCLVRARLRAGRGAASCSHRGHRGRQQALDKQEAGAKQQQKQKLSGAGFVQNGHSYSHVQGHLQKVAGNGSSNGGCSGSSGSASSGGGGTHSVCSSSLGAQPEGDSTDGGGGDSSGGGSNDGGGGLLREAGLLTLLLTANNCGMIGLPIMDATYGSGGRRLALLTGIPVMLWVVPFAIFTFELHKARRSAAAAAATATMQAAAAGNGGDDGGQQPPQLFGMEQPLLLPGSQPRVSRDAADAPTAAATAAATAASGSAGPYEGSSSSRGGRLLGAGGALLRRRRSTSAAAWSSSEVLAGAAGGGGAAAAAGGGGRTSIEIFSRGPSSGYNGIAAPDQRRTATPRPSRDGADSRRSSISTATAAINTPADLISSPPVTPSFRATAANSAAAAVAAAAARNRVSPFAQWAGCGAAAVGSGDGSQAAAWGSGADGAADASGEVSCRGSATRTGVAVAERPAVATAAAVEAPADLTMPGQALVAAASGSDAGRGGDGPQAPPRGTAATAAYVGNGSNNSSGSSTQPAAPPVSNVLAATASAVASPFATLSVLAAVPPGYGSGGGTAPPQAPAARRAGSGGGSVAAAAATPLPPLSTVPSGDEEAVLPPVPEGSSGEFPINIYDTVGGSPESVRGPEPPPQPYDTFDGDAEGPPQPQPQPSPGAAMSAALSLGSGLSLPLPLPRPGGGSAQQATPRGTRGGGAAAAATPSAGPAAGMAPAAAQLPRTSSSAAAGPRPSCDRQEGAPLLSGVETAAAGSSSAAVQVNVGGGGAAATAVPQTSRARRRQPSSTLATTLVSALSGFATALSGALPGEDSATATAATAGNVADRQRSLPPPSRSAARLGPQPRQPSTGAPPGRATSAGAPLPPPQPSQPQPRSHRAPSRSLHHRLEPQCSIPSRSTSGLSAVDLPILPHRWLLEPAAAATTPAVNRSSGTVGSYGGGGGAAGGGPTATDVHHGRGVVARRREGDAAAGAPAGPCPPDTDPDTDTDADAGRRGAGDATAVVNKATATAAATGIGAADDAAPLRSDGGCRSLAGGAGLEGGGAGGGAGGRGDGGGDAAAEGSGATVAAQAQLLTVLRTVGKNPLLWSLLVSLIANLSGLRRFLDPESPAYVEGLGFIAELLHWFAGTAIPVSLVSIGVWMYGKRLPSAVLKRAGLLLCLKVLVLPALQAACGLALGLPTPAVMALTLLALCPTATTTFVIAAHYGHGADVVCAVTVGGTLLLVPVMVAALQLPRALGVDIQLAAAAVAAAPAGAGAEGR</sequence>
<evidence type="ECO:0000313" key="10">
    <source>
        <dbReference type="Proteomes" id="UP000006906"/>
    </source>
</evidence>
<feature type="transmembrane region" description="Helical" evidence="8">
    <location>
        <begin position="1297"/>
        <end position="1319"/>
    </location>
</feature>
<feature type="compositionally biased region" description="Low complexity" evidence="7">
    <location>
        <begin position="597"/>
        <end position="607"/>
    </location>
</feature>
<feature type="compositionally biased region" description="Basic and acidic residues" evidence="7">
    <location>
        <begin position="433"/>
        <end position="442"/>
    </location>
</feature>
<feature type="transmembrane region" description="Helical" evidence="8">
    <location>
        <begin position="44"/>
        <end position="60"/>
    </location>
</feature>
<feature type="transmembrane region" description="Helical" evidence="8">
    <location>
        <begin position="72"/>
        <end position="93"/>
    </location>
</feature>
<feature type="compositionally biased region" description="Low complexity" evidence="7">
    <location>
        <begin position="745"/>
        <end position="762"/>
    </location>
</feature>
<feature type="compositionally biased region" description="Low complexity" evidence="7">
    <location>
        <begin position="443"/>
        <end position="452"/>
    </location>
</feature>
<dbReference type="EMBL" id="CM008978">
    <property type="protein sequence ID" value="PNW69967.1"/>
    <property type="molecule type" value="Genomic_DNA"/>
</dbReference>
<dbReference type="RefSeq" id="XP_042914358.1">
    <property type="nucleotide sequence ID" value="XM_043071899.1"/>
</dbReference>
<dbReference type="PaxDb" id="3055-EDP04719"/>
<feature type="compositionally biased region" description="Pro residues" evidence="7">
    <location>
        <begin position="949"/>
        <end position="958"/>
    </location>
</feature>
<feature type="region of interest" description="Disordered" evidence="7">
    <location>
        <begin position="1049"/>
        <end position="1085"/>
    </location>
</feature>
<feature type="transmembrane region" description="Helical" evidence="8">
    <location>
        <begin position="12"/>
        <end position="32"/>
    </location>
</feature>
<keyword evidence="10" id="KW-1185">Reference proteome</keyword>
<feature type="region of interest" description="Disordered" evidence="7">
    <location>
        <begin position="570"/>
        <end position="613"/>
    </location>
</feature>
<dbReference type="Gramene" id="PNW69967">
    <property type="protein sequence ID" value="PNW69967"/>
    <property type="gene ID" value="CHLRE_17g700050v5"/>
</dbReference>
<feature type="compositionally biased region" description="Low complexity" evidence="7">
    <location>
        <begin position="508"/>
        <end position="526"/>
    </location>
</feature>
<feature type="region of interest" description="Disordered" evidence="7">
    <location>
        <begin position="901"/>
        <end position="988"/>
    </location>
</feature>
<keyword evidence="3" id="KW-0813">Transport</keyword>
<dbReference type="OMA" id="SIGVWMY"/>
<comment type="similarity">
    <text evidence="2">Belongs to the auxin efflux carrier (TC 2.A.69.1) family.</text>
</comment>
<dbReference type="GO" id="GO:0016020">
    <property type="term" value="C:membrane"/>
    <property type="evidence" value="ECO:0007669"/>
    <property type="project" value="UniProtKB-SubCell"/>
</dbReference>
<evidence type="ECO:0000256" key="6">
    <source>
        <dbReference type="ARBA" id="ARBA00023136"/>
    </source>
</evidence>
<feature type="compositionally biased region" description="Basic residues" evidence="7">
    <location>
        <begin position="961"/>
        <end position="971"/>
    </location>
</feature>
<feature type="transmembrane region" description="Helical" evidence="8">
    <location>
        <begin position="1241"/>
        <end position="1262"/>
    </location>
</feature>
<feature type="region of interest" description="Disordered" evidence="7">
    <location>
        <begin position="159"/>
        <end position="212"/>
    </location>
</feature>
<feature type="compositionally biased region" description="Low complexity" evidence="7">
    <location>
        <begin position="329"/>
        <end position="358"/>
    </location>
</feature>
<dbReference type="Proteomes" id="UP000006906">
    <property type="component" value="Chromosome 17"/>
</dbReference>
<feature type="region of interest" description="Disordered" evidence="7">
    <location>
        <begin position="506"/>
        <end position="528"/>
    </location>
</feature>
<feature type="region of interest" description="Disordered" evidence="7">
    <location>
        <begin position="645"/>
        <end position="827"/>
    </location>
</feature>
<evidence type="ECO:0000313" key="9">
    <source>
        <dbReference type="EMBL" id="PNW69967.1"/>
    </source>
</evidence>
<dbReference type="OrthoDB" id="549806at2759"/>
<keyword evidence="4 8" id="KW-0812">Transmembrane</keyword>
<dbReference type="Pfam" id="PF03547">
    <property type="entry name" value="Mem_trans"/>
    <property type="match status" value="1"/>
</dbReference>
<dbReference type="PANTHER" id="PTHR31752:SF18">
    <property type="entry name" value="AUXIN EFFLUX CARRIER COMPONENT 1"/>
    <property type="match status" value="1"/>
</dbReference>
<feature type="compositionally biased region" description="Polar residues" evidence="7">
    <location>
        <begin position="979"/>
        <end position="988"/>
    </location>
</feature>
<evidence type="ECO:0000256" key="2">
    <source>
        <dbReference type="ARBA" id="ARBA00009177"/>
    </source>
</evidence>
<dbReference type="InParanoid" id="A0A2K3CNW1"/>
<feature type="region of interest" description="Disordered" evidence="7">
    <location>
        <begin position="407"/>
        <end position="461"/>
    </location>
</feature>
<keyword evidence="6 8" id="KW-0472">Membrane</keyword>
<dbReference type="KEGG" id="cre:CHLRE_17g700050v5"/>
<feature type="transmembrane region" description="Helical" evidence="8">
    <location>
        <begin position="1210"/>
        <end position="1229"/>
    </location>
</feature>
<evidence type="ECO:0000256" key="4">
    <source>
        <dbReference type="ARBA" id="ARBA00022692"/>
    </source>
</evidence>
<feature type="transmembrane region" description="Helical" evidence="8">
    <location>
        <begin position="1268"/>
        <end position="1290"/>
    </location>
</feature>
<protein>
    <submittedName>
        <fullName evidence="9">Uncharacterized protein</fullName>
    </submittedName>
</protein>
<proteinExistence type="inferred from homology"/>
<feature type="compositionally biased region" description="Gly residues" evidence="7">
    <location>
        <begin position="196"/>
        <end position="212"/>
    </location>
</feature>
<organism evidence="9 10">
    <name type="scientific">Chlamydomonas reinhardtii</name>
    <name type="common">Chlamydomonas smithii</name>
    <dbReference type="NCBI Taxonomy" id="3055"/>
    <lineage>
        <taxon>Eukaryota</taxon>
        <taxon>Viridiplantae</taxon>
        <taxon>Chlorophyta</taxon>
        <taxon>core chlorophytes</taxon>
        <taxon>Chlorophyceae</taxon>
        <taxon>CS clade</taxon>
        <taxon>Chlamydomonadales</taxon>
        <taxon>Chlamydomonadaceae</taxon>
        <taxon>Chlamydomonas</taxon>
    </lineage>
</organism>
<feature type="transmembrane region" description="Helical" evidence="8">
    <location>
        <begin position="250"/>
        <end position="270"/>
    </location>
</feature>
<feature type="region of interest" description="Disordered" evidence="7">
    <location>
        <begin position="854"/>
        <end position="873"/>
    </location>
</feature>
<feature type="region of interest" description="Disordered" evidence="7">
    <location>
        <begin position="292"/>
        <end position="358"/>
    </location>
</feature>
<feature type="region of interest" description="Disordered" evidence="7">
    <location>
        <begin position="105"/>
        <end position="132"/>
    </location>
</feature>
<evidence type="ECO:0000256" key="3">
    <source>
        <dbReference type="ARBA" id="ARBA00022448"/>
    </source>
</evidence>
<evidence type="ECO:0000256" key="5">
    <source>
        <dbReference type="ARBA" id="ARBA00022989"/>
    </source>
</evidence>